<dbReference type="AlphaFoldDB" id="A0A7I9VQ36"/>
<protein>
    <submittedName>
        <fullName evidence="1">Uncharacterized protein</fullName>
    </submittedName>
</protein>
<evidence type="ECO:0000313" key="2">
    <source>
        <dbReference type="Proteomes" id="UP000503640"/>
    </source>
</evidence>
<keyword evidence="2" id="KW-1185">Reference proteome</keyword>
<accession>A0A7I9VQ36</accession>
<organism evidence="1 2">
    <name type="scientific">Anaeromyxobacter diazotrophicus</name>
    <dbReference type="NCBI Taxonomy" id="2590199"/>
    <lineage>
        <taxon>Bacteria</taxon>
        <taxon>Pseudomonadati</taxon>
        <taxon>Myxococcota</taxon>
        <taxon>Myxococcia</taxon>
        <taxon>Myxococcales</taxon>
        <taxon>Cystobacterineae</taxon>
        <taxon>Anaeromyxobacteraceae</taxon>
        <taxon>Anaeromyxobacter</taxon>
    </lineage>
</organism>
<reference evidence="2" key="1">
    <citation type="journal article" date="2020" name="Appl. Environ. Microbiol.">
        <title>Diazotrophic Anaeromyxobacter Isolates from Soils.</title>
        <authorList>
            <person name="Masuda Y."/>
            <person name="Yamanaka H."/>
            <person name="Xu Z.X."/>
            <person name="Shiratori Y."/>
            <person name="Aono T."/>
            <person name="Amachi S."/>
            <person name="Senoo K."/>
            <person name="Itoh H."/>
        </authorList>
    </citation>
    <scope>NUCLEOTIDE SEQUENCE [LARGE SCALE GENOMIC DNA]</scope>
    <source>
        <strain evidence="2">R267</strain>
    </source>
</reference>
<sequence length="165" mass="17993">MAVVAAAALALAVLDAVPSWVAGDARDVRRARTVDEVQRRLRTRLVLPAYFPARLAWPPQRIRYLAGPPGAVGLWVDARGGAPALLLAQTLGRGELPERLVPPAQELDRSPIQVGAAQGRLARVVEDGEVRWQLTWEQGGRSLLLRSRGSVEELVRMARSARETP</sequence>
<dbReference type="Proteomes" id="UP000503640">
    <property type="component" value="Unassembled WGS sequence"/>
</dbReference>
<name>A0A7I9VQ36_9BACT</name>
<comment type="caution">
    <text evidence="1">The sequence shown here is derived from an EMBL/GenBank/DDBJ whole genome shotgun (WGS) entry which is preliminary data.</text>
</comment>
<gene>
    <name evidence="1" type="ORF">AMYX_29810</name>
</gene>
<evidence type="ECO:0000313" key="1">
    <source>
        <dbReference type="EMBL" id="GEJ58240.1"/>
    </source>
</evidence>
<proteinExistence type="predicted"/>
<dbReference type="EMBL" id="BJTG01000007">
    <property type="protein sequence ID" value="GEJ58240.1"/>
    <property type="molecule type" value="Genomic_DNA"/>
</dbReference>